<evidence type="ECO:0000256" key="2">
    <source>
        <dbReference type="ARBA" id="ARBA00005080"/>
    </source>
</evidence>
<keyword evidence="6" id="KW-0547">Nucleotide-binding</keyword>
<sequence>MLDTSKTDTSLGHEVEAYLSSKGQSTPLVKNNLDSKQKIQKIESLFSEIMETLGLDLRDDSLIDSPSRVAKMYVNEVFWGLDPNNFPKCTTIENKMAYDEMVTVSDIKVMSNCEHHFVVIDGFAHVSYIPNKKVIGLSKINRIVDYFSRRPQVQERLTHQIFHTLCYILDTQDVAVVINATHYCVKSRGVQDASSKTYTSKIGGQFKRSVATRAEFFSQINKN</sequence>
<evidence type="ECO:0000256" key="3">
    <source>
        <dbReference type="ARBA" id="ARBA00008085"/>
    </source>
</evidence>
<dbReference type="HAMAP" id="MF_00223">
    <property type="entry name" value="FolE"/>
    <property type="match status" value="1"/>
</dbReference>
<evidence type="ECO:0000259" key="7">
    <source>
        <dbReference type="Pfam" id="PF01227"/>
    </source>
</evidence>
<dbReference type="InterPro" id="IPR043134">
    <property type="entry name" value="GTP-CH-I_N"/>
</dbReference>
<dbReference type="NCBIfam" id="NF006824">
    <property type="entry name" value="PRK09347.1-1"/>
    <property type="match status" value="1"/>
</dbReference>
<keyword evidence="5 6" id="KW-0378">Hydrolase</keyword>
<protein>
    <recommendedName>
        <fullName evidence="6">GTP cyclohydrolase 1</fullName>
        <ecNumber evidence="6">3.5.4.16</ecNumber>
    </recommendedName>
    <alternativeName>
        <fullName evidence="6">GTP cyclohydrolase I</fullName>
        <shortName evidence="6">GTP-CH-I</shortName>
    </alternativeName>
</protein>
<dbReference type="InterPro" id="IPR020602">
    <property type="entry name" value="GTP_CycHdrlase_I_dom"/>
</dbReference>
<comment type="subunit">
    <text evidence="6">Homopolymer.</text>
</comment>
<organism evidence="8 9">
    <name type="scientific">Lentisphaera profundi</name>
    <dbReference type="NCBI Taxonomy" id="1658616"/>
    <lineage>
        <taxon>Bacteria</taxon>
        <taxon>Pseudomonadati</taxon>
        <taxon>Lentisphaerota</taxon>
        <taxon>Lentisphaeria</taxon>
        <taxon>Lentisphaerales</taxon>
        <taxon>Lentisphaeraceae</taxon>
        <taxon>Lentisphaera</taxon>
    </lineage>
</organism>
<evidence type="ECO:0000256" key="1">
    <source>
        <dbReference type="ARBA" id="ARBA00001052"/>
    </source>
</evidence>
<dbReference type="GO" id="GO:0003934">
    <property type="term" value="F:GTP cyclohydrolase I activity"/>
    <property type="evidence" value="ECO:0007669"/>
    <property type="project" value="UniProtKB-EC"/>
</dbReference>
<comment type="pathway">
    <text evidence="2 6">Cofactor biosynthesis; 7,8-dihydroneopterin triphosphate biosynthesis; 7,8-dihydroneopterin triphosphate from GTP: step 1/1.</text>
</comment>
<name>A0ABY7VS97_9BACT</name>
<feature type="domain" description="GTP cyclohydrolase I" evidence="7">
    <location>
        <begin position="42"/>
        <end position="220"/>
    </location>
</feature>
<keyword evidence="6" id="KW-0479">Metal-binding</keyword>
<keyword evidence="6" id="KW-0862">Zinc</keyword>
<dbReference type="EC" id="3.5.4.16" evidence="6"/>
<feature type="binding site" evidence="6">
    <location>
        <position position="113"/>
    </location>
    <ligand>
        <name>Zn(2+)</name>
        <dbReference type="ChEBI" id="CHEBI:29105"/>
    </ligand>
</feature>
<dbReference type="Gene3D" id="3.30.1130.10">
    <property type="match status" value="1"/>
</dbReference>
<keyword evidence="9" id="KW-1185">Reference proteome</keyword>
<evidence type="ECO:0000256" key="4">
    <source>
        <dbReference type="ARBA" id="ARBA00022563"/>
    </source>
</evidence>
<gene>
    <name evidence="6 8" type="primary">folE</name>
    <name evidence="8" type="ORF">PQO03_03820</name>
</gene>
<dbReference type="SUPFAM" id="SSF55620">
    <property type="entry name" value="Tetrahydrobiopterin biosynthesis enzymes-like"/>
    <property type="match status" value="1"/>
</dbReference>
<dbReference type="Pfam" id="PF01227">
    <property type="entry name" value="GTP_cyclohydroI"/>
    <property type="match status" value="1"/>
</dbReference>
<dbReference type="NCBIfam" id="NF006826">
    <property type="entry name" value="PRK09347.1-3"/>
    <property type="match status" value="1"/>
</dbReference>
<dbReference type="InterPro" id="IPR018234">
    <property type="entry name" value="GTP_CycHdrlase_I_CS"/>
</dbReference>
<dbReference type="PANTHER" id="PTHR11109">
    <property type="entry name" value="GTP CYCLOHYDROLASE I"/>
    <property type="match status" value="1"/>
</dbReference>
<feature type="binding site" evidence="6">
    <location>
        <position position="184"/>
    </location>
    <ligand>
        <name>Zn(2+)</name>
        <dbReference type="ChEBI" id="CHEBI:29105"/>
    </ligand>
</feature>
<dbReference type="RefSeq" id="WP_274151253.1">
    <property type="nucleotide sequence ID" value="NZ_CP117811.1"/>
</dbReference>
<accession>A0ABY7VS97</accession>
<dbReference type="InterPro" id="IPR001474">
    <property type="entry name" value="GTP_CycHdrlase_I"/>
</dbReference>
<dbReference type="EMBL" id="CP117811">
    <property type="protein sequence ID" value="WDE97083.1"/>
    <property type="molecule type" value="Genomic_DNA"/>
</dbReference>
<reference evidence="8 9" key="1">
    <citation type="submission" date="2023-02" db="EMBL/GenBank/DDBJ databases">
        <title>Genome sequence of Lentisphaera profundi SAORIC-696.</title>
        <authorList>
            <person name="Kim e."/>
            <person name="Cho J.-C."/>
            <person name="Choi A."/>
            <person name="Kang I."/>
        </authorList>
    </citation>
    <scope>NUCLEOTIDE SEQUENCE [LARGE SCALE GENOMIC DNA]</scope>
    <source>
        <strain evidence="8 9">SAORIC-696</strain>
    </source>
</reference>
<comment type="catalytic activity">
    <reaction evidence="1 6">
        <text>GTP + H2O = 7,8-dihydroneopterin 3'-triphosphate + formate + H(+)</text>
        <dbReference type="Rhea" id="RHEA:17473"/>
        <dbReference type="ChEBI" id="CHEBI:15377"/>
        <dbReference type="ChEBI" id="CHEBI:15378"/>
        <dbReference type="ChEBI" id="CHEBI:15740"/>
        <dbReference type="ChEBI" id="CHEBI:37565"/>
        <dbReference type="ChEBI" id="CHEBI:58462"/>
        <dbReference type="EC" id="3.5.4.16"/>
    </reaction>
</comment>
<evidence type="ECO:0000313" key="9">
    <source>
        <dbReference type="Proteomes" id="UP001214250"/>
    </source>
</evidence>
<comment type="similarity">
    <text evidence="3 6">Belongs to the GTP cyclohydrolase I family.</text>
</comment>
<dbReference type="PROSITE" id="PS00860">
    <property type="entry name" value="GTP_CYCLOHYDROL_1_2"/>
    <property type="match status" value="1"/>
</dbReference>
<evidence type="ECO:0000256" key="5">
    <source>
        <dbReference type="ARBA" id="ARBA00022801"/>
    </source>
</evidence>
<dbReference type="Proteomes" id="UP001214250">
    <property type="component" value="Chromosome 1"/>
</dbReference>
<proteinExistence type="inferred from homology"/>
<keyword evidence="6" id="KW-0342">GTP-binding</keyword>
<dbReference type="NCBIfam" id="TIGR00063">
    <property type="entry name" value="folE"/>
    <property type="match status" value="1"/>
</dbReference>
<evidence type="ECO:0000256" key="6">
    <source>
        <dbReference type="HAMAP-Rule" id="MF_00223"/>
    </source>
</evidence>
<dbReference type="InterPro" id="IPR043133">
    <property type="entry name" value="GTP-CH-I_C/QueF"/>
</dbReference>
<dbReference type="Gene3D" id="1.10.286.10">
    <property type="match status" value="1"/>
</dbReference>
<dbReference type="PANTHER" id="PTHR11109:SF7">
    <property type="entry name" value="GTP CYCLOHYDROLASE 1"/>
    <property type="match status" value="1"/>
</dbReference>
<feature type="binding site" evidence="6">
    <location>
        <position position="116"/>
    </location>
    <ligand>
        <name>Zn(2+)</name>
        <dbReference type="ChEBI" id="CHEBI:29105"/>
    </ligand>
</feature>
<keyword evidence="4 6" id="KW-0554">One-carbon metabolism</keyword>
<evidence type="ECO:0000313" key="8">
    <source>
        <dbReference type="EMBL" id="WDE97083.1"/>
    </source>
</evidence>